<protein>
    <submittedName>
        <fullName evidence="1">Uncharacterized protein</fullName>
    </submittedName>
</protein>
<evidence type="ECO:0000313" key="1">
    <source>
        <dbReference type="EMBL" id="CAQ78654.1"/>
    </source>
</evidence>
<dbReference type="HOGENOM" id="CLU_019828_0_0_6"/>
<proteinExistence type="predicted"/>
<dbReference type="EMBL" id="FM178379">
    <property type="protein sequence ID" value="CAQ78654.1"/>
    <property type="molecule type" value="Genomic_DNA"/>
</dbReference>
<reference evidence="1 2" key="1">
    <citation type="journal article" date="2008" name="BMC Genomics">
        <title>The genome sequence of the fish pathogen Aliivibrio salmonicida strain LFI1238 shows extensive evidence of gene decay.</title>
        <authorList>
            <person name="Hjerde E."/>
            <person name="Lorentzen M.S."/>
            <person name="Holden M.T."/>
            <person name="Seeger K."/>
            <person name="Paulsen S."/>
            <person name="Bason N."/>
            <person name="Churcher C."/>
            <person name="Harris D."/>
            <person name="Norbertczak H."/>
            <person name="Quail M.A."/>
            <person name="Sanders S."/>
            <person name="Thurston S."/>
            <person name="Parkhill J."/>
            <person name="Willassen N.P."/>
            <person name="Thomson N.R."/>
        </authorList>
    </citation>
    <scope>NUCLEOTIDE SEQUENCE [LARGE SCALE GENOMIC DNA]</scope>
    <source>
        <strain evidence="1 2">LFI1238</strain>
    </source>
</reference>
<gene>
    <name evidence="1" type="ordered locus">VSAL_I0969</name>
</gene>
<name>B6EIE3_ALISL</name>
<dbReference type="KEGG" id="vsa:VSAL_I0969"/>
<dbReference type="eggNOG" id="ENOG502ZC4M">
    <property type="taxonomic scope" value="Bacteria"/>
</dbReference>
<dbReference type="AlphaFoldDB" id="B6EIE3"/>
<accession>B6EIE3</accession>
<sequence length="779" mass="89407">MNSSTLKSLSKLEVIRSSKYFEWLNSIARTHINDDSYRNRVLNIYAAYIYITEPKPYSFSGTNILNNSHAINEHLQLLIGFIYSEISFGTRAKYDHTRYVYAIFSTIASNLQLSLSSIDIKKSRISDDITQYIVEYNDLDLNQGKLNYLNGWQIKSKEGAVLEVNLDSIFCQYGSNFTEKIHHALQNYGLKHKSATLKSTTSALCYHLLYFFTLNKNQSLKELYIKLSARNVQHYFAEIMDIGFARAKIEGHDENTFYILWNRAIQTYIVCFIKIGFFEAPIKPFLTPKWKKPVNENLSFSIGGKTTENEAERWFSNIGLHIKDEEAVAEIQYRLNKDLNYIHLVCTHIFEQVKAINIRNKKYLLAGKIKPLKKLTHNDQCPIGPENLENTIATFFHHGIGGKHNAYSSFLGFVGNTPLLTKELALPTLLTLNAILSLLILNHPKITPSWLQEWELLDKKGNRSGYKQVGDQWMIISLKNRRGATLAQQEVVLNKKSKEIVDFLIEHTLLARERLKALGDANWRKMIITATPSKVATYKSLGSSLSCDISFYETLRNYKNLPHGHILNQNDVNAISEIFSLRSLRRHRGLQIYLETESMGAVARALGHKRVQLHLLEGVYLPKPLMDFFLERIIRQFQNSILFEAMKESQYLLDAVDISEGNITEFLEHHGISDIPFYLGNSANTQTKVKDIVLSFDGIVFTISTALLQLLIAIKTTVETAIEDTQFKEIVEHWYQCALFILLSLETDQYNEEDDYKNMLENARANPMDNNRIMGALIC</sequence>
<evidence type="ECO:0000313" key="2">
    <source>
        <dbReference type="Proteomes" id="UP000001730"/>
    </source>
</evidence>
<dbReference type="Proteomes" id="UP000001730">
    <property type="component" value="Chromosome 1"/>
</dbReference>
<keyword evidence="2" id="KW-1185">Reference proteome</keyword>
<dbReference type="RefSeq" id="WP_012549736.1">
    <property type="nucleotide sequence ID" value="NC_011312.1"/>
</dbReference>
<organism evidence="1 2">
    <name type="scientific">Aliivibrio salmonicida (strain LFI1238)</name>
    <name type="common">Vibrio salmonicida (strain LFI1238)</name>
    <dbReference type="NCBI Taxonomy" id="316275"/>
    <lineage>
        <taxon>Bacteria</taxon>
        <taxon>Pseudomonadati</taxon>
        <taxon>Pseudomonadota</taxon>
        <taxon>Gammaproteobacteria</taxon>
        <taxon>Vibrionales</taxon>
        <taxon>Vibrionaceae</taxon>
        <taxon>Aliivibrio</taxon>
    </lineage>
</organism>